<dbReference type="RefSeq" id="WP_139093589.1">
    <property type="nucleotide sequence ID" value="NZ_AP025464.1"/>
</dbReference>
<dbReference type="InterPro" id="IPR027417">
    <property type="entry name" value="P-loop_NTPase"/>
</dbReference>
<sequence>MTRLSGIKPSQLTRVGYTYQDLMCIRMLINWYHEPEKYQWMSIEDNQGLGGVKSLDDVICFTASGEYELYQVKFTIDSTREDLRLDFDWLLKKKPKGTSLIEKWSADLERFGDSNVISIAKLITNRKPDTVLSNCLHENKIDYNLVPDEVKSRVSTQLGDERKAITFFENLIFEHSQHEIEDLEFKLQDSLVPDHANNESWLQLLKTVERWATRKNEPSPDGRICLEHIHEILSLGSKRTISQFFEVPGGYIPPLEEFHSEILERTTKPGCSVISGLPGMGKSTYLSFLTDQLIEKKTPVIRHHYYLSPHFIGDRIAFNNAAQSLQSQIKSLYPSDFSQDELDPEKLDMWIRKAADMATESNEILVVIIDGLDHVYRERSDISQLEHLVNRIDPLKEKICLLYGTQPISDEYLPNSLLRSAPRDKSWLDIPAMGLAAIKDRVDFLVSIEEINVVGVDEHRRQEVVEISQALLDISKGYPLHIIYSLNSMKLARNKINKYDVERLPTCPDGDIHAYYENLWVSLSESAKEILLLIVNADFSWPDKTHLEFCFDDSLIFRNSFSEIQHLIENRLSGITPFHNSLFVYLKRKDAFSKSKERLNKKSKTWIDRHAPEYWKWGWDWIIQANLGNATPLLQGITKEWLVRSLCKAYPLEHIEHIVGVAESIAFEQSLYSELLRLRTLKMRLLNGPEFQIQDFSQFLDCSLNCSSDTFGLLWRADNLRIIPDNEIVIVAKHLQGKNERIVKDCEREIYRRIQFYARLEDSNHYQTLNSLVDDYLQVLMSYENPDLEVINEFYERLTDKSSSFTRIVELLIQYGHRHLLLDLSVFDIPKSISSKIIDEIVLAACIEGVSLTEAFPNLRISNSSLGLLHLLLNGKDVESDELPQLECPEEYEGATYNLFYQYFFNTLAHRFSNSVVIEEPHLVEPNSIEEFIKNAWVTFQYASTTIAEKLKAGDKFEVSDLYNCFVILALPDQYRMGYKLTSILFNIRKSLAKISLHLSIICDSVDELTMFNESDFSMITESLWWSSHVFFDVSAQNSIISFPKGITSQAFHKLFDAEILRREDTATLANDSLAIGILASKYGLHDEASLFLKRAALNMVGYGHRKDITLHEVFEAIDECSNSNCPQVPGWLRRVATFTTDVFDFSEREIGHIPNWFTKLLAKHNPERLVDEFDYHLSEENWHRTDVILENIIKTFPLSTQSEHSFLRCMTTVDSLRALKERAEGNATLDTIYQEQYKILGGIPPLLRELNSTEHEETSEFSDVKTIQPNNLDEFRSTLHSISYKVRKKFVIDWITYWKEQGQGAIILNSFNEYYEQEKSDYELDRCLHEIFLLSKDINGKTKAYTWAVRDIKLNNSWNRYSHSQSEESLREYGSTYKNKWENILRDTMPAGSSKVQRDEAIIVPSTQLVTYLVAAGQLDLAAEITEAMVSGLEGDIAHLPLNELYWYKQPIEKRLAPLHLIYLHYKWPDRYARLQTAKQISMLLQDDANTEFRSLYIQYLSKQQYEVDIVDYLSILLLIEKSPFHKEEIVQNIRFPSIISDELISKLGYMDAGRDDLTPLYSEFLEGLIPNRAKYERYANGLALRYIMTIEELEKEHKAPLVKHFLLEWEQIQERHFCPVFNPHNFCGDQFSSRDKISCSFSWTAESSILSAYTRTLAYAIDQYSIPVDMALMHAEEVLPFGSIAINLSPSDSPKLWPRLDDLKKDDLLPGQSELEQYLSQIANSDEILLHANGPVLRNYTGVCIDLRVILVSLHEIEMVDPHYIFDSINSARNTKEGIFPLAKWTWPSSFGRWEIDWLSRGYFRPTYCVGDLPISSVTQNESSVEYFGGTVSNGVWRYWVEHWYPAHRIEVGSSLGTYMTVSKDFFSKFKEHTNSNYYLVAEMTCVDRREFMRDEDSIVTFAIQPI</sequence>
<feature type="domain" description="Nephrocystin 3-like N-terminal" evidence="2">
    <location>
        <begin position="263"/>
        <end position="390"/>
    </location>
</feature>
<reference evidence="4" key="1">
    <citation type="submission" date="2016-06" db="EMBL/GenBank/DDBJ databases">
        <authorList>
            <person name="Rodrigo-Torres L."/>
            <person name="Arahal D.R."/>
        </authorList>
    </citation>
    <scope>NUCLEOTIDE SEQUENCE [LARGE SCALE GENOMIC DNA]</scope>
    <source>
        <strain evidence="4">CECT 7224</strain>
    </source>
</reference>
<dbReference type="EMBL" id="FLQZ01000132">
    <property type="protein sequence ID" value="SBT15482.1"/>
    <property type="molecule type" value="Genomic_DNA"/>
</dbReference>
<dbReference type="Proteomes" id="UP000092819">
    <property type="component" value="Unassembled WGS sequence"/>
</dbReference>
<name>A0A1C3JK74_9VIBR</name>
<evidence type="ECO:0000313" key="3">
    <source>
        <dbReference type="EMBL" id="SBT15482.1"/>
    </source>
</evidence>
<gene>
    <name evidence="3" type="ORF">VCE7224_04271</name>
</gene>
<dbReference type="Gene3D" id="3.40.50.300">
    <property type="entry name" value="P-loop containing nucleotide triphosphate hydrolases"/>
    <property type="match status" value="1"/>
</dbReference>
<evidence type="ECO:0000259" key="2">
    <source>
        <dbReference type="Pfam" id="PF24883"/>
    </source>
</evidence>
<keyword evidence="4" id="KW-1185">Reference proteome</keyword>
<dbReference type="Pfam" id="PF24883">
    <property type="entry name" value="NPHP3_N"/>
    <property type="match status" value="1"/>
</dbReference>
<proteinExistence type="predicted"/>
<organism evidence="3 4">
    <name type="scientific">Vibrio celticus</name>
    <dbReference type="NCBI Taxonomy" id="446372"/>
    <lineage>
        <taxon>Bacteria</taxon>
        <taxon>Pseudomonadati</taxon>
        <taxon>Pseudomonadota</taxon>
        <taxon>Gammaproteobacteria</taxon>
        <taxon>Vibrionales</taxon>
        <taxon>Vibrionaceae</taxon>
        <taxon>Vibrio</taxon>
    </lineage>
</organism>
<evidence type="ECO:0000256" key="1">
    <source>
        <dbReference type="ARBA" id="ARBA00022737"/>
    </source>
</evidence>
<dbReference type="SUPFAM" id="SSF52540">
    <property type="entry name" value="P-loop containing nucleoside triphosphate hydrolases"/>
    <property type="match status" value="1"/>
</dbReference>
<evidence type="ECO:0000313" key="4">
    <source>
        <dbReference type="Proteomes" id="UP000092819"/>
    </source>
</evidence>
<accession>A0A1C3JK74</accession>
<protein>
    <recommendedName>
        <fullName evidence="2">Nephrocystin 3-like N-terminal domain-containing protein</fullName>
    </recommendedName>
</protein>
<dbReference type="InterPro" id="IPR056884">
    <property type="entry name" value="NPHP3-like_N"/>
</dbReference>
<keyword evidence="1" id="KW-0677">Repeat</keyword>